<dbReference type="GO" id="GO:0006633">
    <property type="term" value="P:fatty acid biosynthetic process"/>
    <property type="evidence" value="ECO:0007669"/>
    <property type="project" value="TreeGrafter"/>
</dbReference>
<feature type="domain" description="Beta-ketoacyl synthase-like N-terminal" evidence="3">
    <location>
        <begin position="61"/>
        <end position="150"/>
    </location>
</feature>
<evidence type="ECO:0000259" key="3">
    <source>
        <dbReference type="Pfam" id="PF00109"/>
    </source>
</evidence>
<proteinExistence type="predicted"/>
<reference evidence="4 5" key="1">
    <citation type="journal article" date="2018" name="Mol. Plant">
        <title>The genome of Artemisia annua provides insight into the evolution of Asteraceae family and artemisinin biosynthesis.</title>
        <authorList>
            <person name="Shen Q."/>
            <person name="Zhang L."/>
            <person name="Liao Z."/>
            <person name="Wang S."/>
            <person name="Yan T."/>
            <person name="Shi P."/>
            <person name="Liu M."/>
            <person name="Fu X."/>
            <person name="Pan Q."/>
            <person name="Wang Y."/>
            <person name="Lv Z."/>
            <person name="Lu X."/>
            <person name="Zhang F."/>
            <person name="Jiang W."/>
            <person name="Ma Y."/>
            <person name="Chen M."/>
            <person name="Hao X."/>
            <person name="Li L."/>
            <person name="Tang Y."/>
            <person name="Lv G."/>
            <person name="Zhou Y."/>
            <person name="Sun X."/>
            <person name="Brodelius P.E."/>
            <person name="Rose J.K.C."/>
            <person name="Tang K."/>
        </authorList>
    </citation>
    <scope>NUCLEOTIDE SEQUENCE [LARGE SCALE GENOMIC DNA]</scope>
    <source>
        <strain evidence="5">cv. Huhao1</strain>
        <tissue evidence="4">Leaf</tissue>
    </source>
</reference>
<dbReference type="OrthoDB" id="907249at2759"/>
<sequence length="164" mass="18229">MEAQAHLQIRSPLVSTVNSFHNMSSPITVRSQSRIITTRRLQIFASHSSATAPKREKDAKKRVVITGMGLVSVFGNDVDVYYERLLAGESGISFIDRFDASKLTTRFAGQIRGFKSNGYIDSKTDQRLEYCQRYCIVAGKKALEDAALGGTQSSKVCNCENHKF</sequence>
<dbReference type="PANTHER" id="PTHR11712">
    <property type="entry name" value="POLYKETIDE SYNTHASE-RELATED"/>
    <property type="match status" value="1"/>
</dbReference>
<dbReference type="EMBL" id="PKPP01023615">
    <property type="protein sequence ID" value="PWA34153.1"/>
    <property type="molecule type" value="Genomic_DNA"/>
</dbReference>
<evidence type="ECO:0000256" key="2">
    <source>
        <dbReference type="ARBA" id="ARBA00022679"/>
    </source>
</evidence>
<evidence type="ECO:0000313" key="4">
    <source>
        <dbReference type="EMBL" id="PWA34153.1"/>
    </source>
</evidence>
<dbReference type="Gene3D" id="3.40.47.10">
    <property type="match status" value="1"/>
</dbReference>
<dbReference type="InterPro" id="IPR014030">
    <property type="entry name" value="Ketoacyl_synth_N"/>
</dbReference>
<dbReference type="Pfam" id="PF00109">
    <property type="entry name" value="ketoacyl-synt"/>
    <property type="match status" value="1"/>
</dbReference>
<dbReference type="InterPro" id="IPR016039">
    <property type="entry name" value="Thiolase-like"/>
</dbReference>
<keyword evidence="2" id="KW-0808">Transferase</keyword>
<evidence type="ECO:0000256" key="1">
    <source>
        <dbReference type="ARBA" id="ARBA00013191"/>
    </source>
</evidence>
<keyword evidence="5" id="KW-1185">Reference proteome</keyword>
<dbReference type="STRING" id="35608.A0A2U1KBX8"/>
<dbReference type="AlphaFoldDB" id="A0A2U1KBX8"/>
<dbReference type="InterPro" id="IPR000794">
    <property type="entry name" value="Beta-ketoacyl_synthase"/>
</dbReference>
<dbReference type="Proteomes" id="UP000245207">
    <property type="component" value="Unassembled WGS sequence"/>
</dbReference>
<comment type="caution">
    <text evidence="4">The sequence shown here is derived from an EMBL/GenBank/DDBJ whole genome shotgun (WGS) entry which is preliminary data.</text>
</comment>
<dbReference type="PANTHER" id="PTHR11712:SF357">
    <property type="entry name" value="3-OXOACYL-[ACYL-CARRIER-PROTEIN] SYNTHASE"/>
    <property type="match status" value="1"/>
</dbReference>
<organism evidence="4 5">
    <name type="scientific">Artemisia annua</name>
    <name type="common">Sweet wormwood</name>
    <dbReference type="NCBI Taxonomy" id="35608"/>
    <lineage>
        <taxon>Eukaryota</taxon>
        <taxon>Viridiplantae</taxon>
        <taxon>Streptophyta</taxon>
        <taxon>Embryophyta</taxon>
        <taxon>Tracheophyta</taxon>
        <taxon>Spermatophyta</taxon>
        <taxon>Magnoliopsida</taxon>
        <taxon>eudicotyledons</taxon>
        <taxon>Gunneridae</taxon>
        <taxon>Pentapetalae</taxon>
        <taxon>asterids</taxon>
        <taxon>campanulids</taxon>
        <taxon>Asterales</taxon>
        <taxon>Asteraceae</taxon>
        <taxon>Asteroideae</taxon>
        <taxon>Anthemideae</taxon>
        <taxon>Artemisiinae</taxon>
        <taxon>Artemisia</taxon>
    </lineage>
</organism>
<dbReference type="SUPFAM" id="SSF53901">
    <property type="entry name" value="Thiolase-like"/>
    <property type="match status" value="1"/>
</dbReference>
<dbReference type="GO" id="GO:0004315">
    <property type="term" value="F:3-oxoacyl-[acyl-carrier-protein] synthase activity"/>
    <property type="evidence" value="ECO:0007669"/>
    <property type="project" value="UniProtKB-EC"/>
</dbReference>
<dbReference type="EC" id="2.3.1.41" evidence="1"/>
<protein>
    <recommendedName>
        <fullName evidence="1">beta-ketoacyl-[acyl-carrier-protein] synthase I</fullName>
        <ecNumber evidence="1">2.3.1.41</ecNumber>
    </recommendedName>
</protein>
<evidence type="ECO:0000313" key="5">
    <source>
        <dbReference type="Proteomes" id="UP000245207"/>
    </source>
</evidence>
<name>A0A2U1KBX8_ARTAN</name>
<gene>
    <name evidence="4" type="ORF">CTI12_AA621920</name>
</gene>
<dbReference type="GO" id="GO:0005739">
    <property type="term" value="C:mitochondrion"/>
    <property type="evidence" value="ECO:0007669"/>
    <property type="project" value="TreeGrafter"/>
</dbReference>
<accession>A0A2U1KBX8</accession>